<keyword evidence="1" id="KW-0732">Signal</keyword>
<feature type="domain" description="M23ase beta-sheet core" evidence="3">
    <location>
        <begin position="561"/>
        <end position="655"/>
    </location>
</feature>
<keyword evidence="5" id="KW-1185">Reference proteome</keyword>
<dbReference type="Proteomes" id="UP000830552">
    <property type="component" value="Chromosome"/>
</dbReference>
<evidence type="ECO:0000256" key="2">
    <source>
        <dbReference type="SAM" id="MobiDB-lite"/>
    </source>
</evidence>
<dbReference type="RefSeq" id="WP_248389384.1">
    <property type="nucleotide sequence ID" value="NZ_CP096203.1"/>
</dbReference>
<dbReference type="InterPro" id="IPR011055">
    <property type="entry name" value="Dup_hybrid_motif"/>
</dbReference>
<feature type="compositionally biased region" description="Basic and acidic residues" evidence="2">
    <location>
        <begin position="251"/>
        <end position="261"/>
    </location>
</feature>
<evidence type="ECO:0000313" key="4">
    <source>
        <dbReference type="EMBL" id="UPQ74684.1"/>
    </source>
</evidence>
<dbReference type="CDD" id="cd12797">
    <property type="entry name" value="M23_peptidase"/>
    <property type="match status" value="1"/>
</dbReference>
<dbReference type="SUPFAM" id="SSF51261">
    <property type="entry name" value="Duplicated hybrid motif"/>
    <property type="match status" value="1"/>
</dbReference>
<dbReference type="PANTHER" id="PTHR21666:SF289">
    <property type="entry name" value="L-ALA--D-GLU ENDOPEPTIDASE"/>
    <property type="match status" value="1"/>
</dbReference>
<evidence type="ECO:0000259" key="3">
    <source>
        <dbReference type="Pfam" id="PF01551"/>
    </source>
</evidence>
<name>A0ABY4K297_9FLAO</name>
<dbReference type="InterPro" id="IPR016047">
    <property type="entry name" value="M23ase_b-sheet_dom"/>
</dbReference>
<organism evidence="4 5">
    <name type="scientific">Chryseobacterium nepalense</name>
    <dbReference type="NCBI Taxonomy" id="1854498"/>
    <lineage>
        <taxon>Bacteria</taxon>
        <taxon>Pseudomonadati</taxon>
        <taxon>Bacteroidota</taxon>
        <taxon>Flavobacteriia</taxon>
        <taxon>Flavobacteriales</taxon>
        <taxon>Weeksellaceae</taxon>
        <taxon>Chryseobacterium group</taxon>
        <taxon>Chryseobacterium</taxon>
    </lineage>
</organism>
<feature type="region of interest" description="Disordered" evidence="2">
    <location>
        <begin position="221"/>
        <end position="261"/>
    </location>
</feature>
<sequence length="709" mass="79735">MMNKKGVSAVSGNTSPVVGEKYTYHIAGWYPDTLALERDPSQVTWELFIKRSNGKFGTTHIKKKGIGDFTFGEKALGHTFRLEAYLYKPEGGGLIITPRRDKIPRISKVELFYVDDSRGDTFSFMEKLRARAYTVNLFDEEVVFTLWEDDAKGGGHNKSNAPIATQKTKVDHNGIAATEFLLSKALTQKAMQGETDPQQLEFYITVEYYSHKKHASDNVEINNPFLKGSKPQFKKPPISSVSKAKGSPAEQKPKSKKEERGILENIDDQFRELWDWSESKGTIKKDQRPTIRKPEGRSPVVVSEAKQEKKEDDKCLCKGYDLVWGNKIGCNERKKVVEVAKNLEVDPNWLMTVMALETAKTFSPAIDNGIGYVGLIQFGKDAAETVGTTQERLVKMSFIEQMDYVHKHLMPKKEKYKTLTDLYLAVLYPKACGHGSERDYVVLHGAAYRNNPLFFKEKGEWEYKIIEKSGRKIKKKIPTDPDGNTYVWEVTMVAQQLYTEGLSVKENNFSCGSSQEEEKNNSICPKDCSQCFEYADVWENPEISSDNGGKNNNRYGRSKRGHKGVDILSGPVYKAVHSLMCGIVEAVVTSFKTNQYGYLKLGNVINVKSKDKNGKTIYILYCHLDKVYVKVGDKIQHGQKIALSGSTGNASYSGLPNGVKGHGIDKKNWHCHIEACADGAKAVTFLGKNRLQPEDYMKTKFDNNGNAIK</sequence>
<dbReference type="Gene3D" id="2.70.70.10">
    <property type="entry name" value="Glucose Permease (Domain IIA)"/>
    <property type="match status" value="1"/>
</dbReference>
<dbReference type="InterPro" id="IPR050570">
    <property type="entry name" value="Cell_wall_metabolism_enzyme"/>
</dbReference>
<proteinExistence type="predicted"/>
<evidence type="ECO:0000256" key="1">
    <source>
        <dbReference type="ARBA" id="ARBA00022729"/>
    </source>
</evidence>
<dbReference type="PANTHER" id="PTHR21666">
    <property type="entry name" value="PEPTIDASE-RELATED"/>
    <property type="match status" value="1"/>
</dbReference>
<dbReference type="Pfam" id="PF01551">
    <property type="entry name" value="Peptidase_M23"/>
    <property type="match status" value="1"/>
</dbReference>
<reference evidence="4" key="1">
    <citation type="submission" date="2022-04" db="EMBL/GenBank/DDBJ databases">
        <title>Evolutionary, genomic, and biogeographic characterization of Chryseobacterium nepalense represented by a plastic-degrading bacterium AC3.</title>
        <authorList>
            <person name="Yin Z."/>
            <person name="Liu X."/>
            <person name="Wang D."/>
            <person name="Xie Z."/>
        </authorList>
    </citation>
    <scope>NUCLEOTIDE SEQUENCE</scope>
    <source>
        <strain evidence="4">AC3</strain>
    </source>
</reference>
<evidence type="ECO:0000313" key="5">
    <source>
        <dbReference type="Proteomes" id="UP000830552"/>
    </source>
</evidence>
<dbReference type="EMBL" id="CP096203">
    <property type="protein sequence ID" value="UPQ74684.1"/>
    <property type="molecule type" value="Genomic_DNA"/>
</dbReference>
<accession>A0ABY4K297</accession>
<gene>
    <name evidence="4" type="ORF">M0D58_11555</name>
</gene>
<protein>
    <submittedName>
        <fullName evidence="4">M23 family metallopeptidase</fullName>
    </submittedName>
</protein>